<sequence>MQKSVQFPVSARRAICTARRAVVRDARIFDFLNGRDAPTQAARRATSRRLPCHYSMAGATRHIPLRGAQ</sequence>
<comment type="caution">
    <text evidence="1">The sequence shown here is derived from an EMBL/GenBank/DDBJ whole genome shotgun (WGS) entry which is preliminary data.</text>
</comment>
<organism evidence="1 2">
    <name type="scientific">Trifolium medium</name>
    <dbReference type="NCBI Taxonomy" id="97028"/>
    <lineage>
        <taxon>Eukaryota</taxon>
        <taxon>Viridiplantae</taxon>
        <taxon>Streptophyta</taxon>
        <taxon>Embryophyta</taxon>
        <taxon>Tracheophyta</taxon>
        <taxon>Spermatophyta</taxon>
        <taxon>Magnoliopsida</taxon>
        <taxon>eudicotyledons</taxon>
        <taxon>Gunneridae</taxon>
        <taxon>Pentapetalae</taxon>
        <taxon>rosids</taxon>
        <taxon>fabids</taxon>
        <taxon>Fabales</taxon>
        <taxon>Fabaceae</taxon>
        <taxon>Papilionoideae</taxon>
        <taxon>50 kb inversion clade</taxon>
        <taxon>NPAAA clade</taxon>
        <taxon>Hologalegina</taxon>
        <taxon>IRL clade</taxon>
        <taxon>Trifolieae</taxon>
        <taxon>Trifolium</taxon>
    </lineage>
</organism>
<feature type="non-terminal residue" evidence="1">
    <location>
        <position position="69"/>
    </location>
</feature>
<dbReference type="EMBL" id="LXQA010180162">
    <property type="protein sequence ID" value="MCI30501.1"/>
    <property type="molecule type" value="Genomic_DNA"/>
</dbReference>
<name>A0A392R1Q8_9FABA</name>
<accession>A0A392R1Q8</accession>
<keyword evidence="2" id="KW-1185">Reference proteome</keyword>
<evidence type="ECO:0000313" key="1">
    <source>
        <dbReference type="EMBL" id="MCI30501.1"/>
    </source>
</evidence>
<protein>
    <submittedName>
        <fullName evidence="1">Uncharacterized protein</fullName>
    </submittedName>
</protein>
<proteinExistence type="predicted"/>
<dbReference type="Proteomes" id="UP000265520">
    <property type="component" value="Unassembled WGS sequence"/>
</dbReference>
<evidence type="ECO:0000313" key="2">
    <source>
        <dbReference type="Proteomes" id="UP000265520"/>
    </source>
</evidence>
<reference evidence="1 2" key="1">
    <citation type="journal article" date="2018" name="Front. Plant Sci.">
        <title>Red Clover (Trifolium pratense) and Zigzag Clover (T. medium) - A Picture of Genomic Similarities and Differences.</title>
        <authorList>
            <person name="Dluhosova J."/>
            <person name="Istvanek J."/>
            <person name="Nedelnik J."/>
            <person name="Repkova J."/>
        </authorList>
    </citation>
    <scope>NUCLEOTIDE SEQUENCE [LARGE SCALE GENOMIC DNA]</scope>
    <source>
        <strain evidence="2">cv. 10/8</strain>
        <tissue evidence="1">Leaf</tissue>
    </source>
</reference>
<dbReference type="AlphaFoldDB" id="A0A392R1Q8"/>